<dbReference type="PANTHER" id="PTHR10000">
    <property type="entry name" value="PHOSPHOSERINE PHOSPHATASE"/>
    <property type="match status" value="1"/>
</dbReference>
<dbReference type="PROSITE" id="PS01229">
    <property type="entry name" value="COF_2"/>
    <property type="match status" value="1"/>
</dbReference>
<keyword evidence="2" id="KW-1185">Reference proteome</keyword>
<dbReference type="InterPro" id="IPR023214">
    <property type="entry name" value="HAD_sf"/>
</dbReference>
<dbReference type="SFLD" id="SFLDG01140">
    <property type="entry name" value="C2.B:_Phosphomannomutase_and_P"/>
    <property type="match status" value="1"/>
</dbReference>
<dbReference type="PANTHER" id="PTHR10000:SF55">
    <property type="entry name" value="5-AMINO-6-(5-PHOSPHO-D-RIBITYLAMINO)URACIL PHOSPHATASE YCSE"/>
    <property type="match status" value="1"/>
</dbReference>
<dbReference type="Gene3D" id="3.30.1240.10">
    <property type="match status" value="1"/>
</dbReference>
<dbReference type="PROSITE" id="PS01228">
    <property type="entry name" value="COF_1"/>
    <property type="match status" value="1"/>
</dbReference>
<dbReference type="InterPro" id="IPR000150">
    <property type="entry name" value="Cof"/>
</dbReference>
<dbReference type="SUPFAM" id="SSF56784">
    <property type="entry name" value="HAD-like"/>
    <property type="match status" value="1"/>
</dbReference>
<name>A0ABR5TKC1_9BACL</name>
<dbReference type="Gene3D" id="3.40.50.1000">
    <property type="entry name" value="HAD superfamily/HAD-like"/>
    <property type="match status" value="1"/>
</dbReference>
<dbReference type="Pfam" id="PF08282">
    <property type="entry name" value="Hydrolase_3"/>
    <property type="match status" value="1"/>
</dbReference>
<organism evidence="1 2">
    <name type="scientific">Gemelliphila asaccharolytica</name>
    <dbReference type="NCBI Taxonomy" id="502393"/>
    <lineage>
        <taxon>Bacteria</taxon>
        <taxon>Bacillati</taxon>
        <taxon>Bacillota</taxon>
        <taxon>Bacilli</taxon>
        <taxon>Bacillales</taxon>
        <taxon>Gemellaceae</taxon>
        <taxon>Gemelliphila</taxon>
    </lineage>
</organism>
<dbReference type="NCBIfam" id="TIGR01484">
    <property type="entry name" value="HAD-SF-IIB"/>
    <property type="match status" value="1"/>
</dbReference>
<comment type="caution">
    <text evidence="1">The sequence shown here is derived from an EMBL/GenBank/DDBJ whole genome shotgun (WGS) entry which is preliminary data.</text>
</comment>
<reference evidence="1 2" key="1">
    <citation type="submission" date="2016-01" db="EMBL/GenBank/DDBJ databases">
        <authorList>
            <person name="Mitreva M."/>
            <person name="Pepin K.H."/>
            <person name="Mihindukulasuriya K.A."/>
            <person name="Fulton R."/>
            <person name="Fronick C."/>
            <person name="O'Laughlin M."/>
            <person name="Miner T."/>
            <person name="Herter B."/>
            <person name="Rosa B.A."/>
            <person name="Cordes M."/>
            <person name="Tomlinson C."/>
            <person name="Wollam A."/>
            <person name="Palsikar V.B."/>
            <person name="Mardis E.R."/>
            <person name="Wilson R.K."/>
        </authorList>
    </citation>
    <scope>NUCLEOTIDE SEQUENCE [LARGE SCALE GENOMIC DNA]</scope>
    <source>
        <strain evidence="1 2">KA00071</strain>
    </source>
</reference>
<gene>
    <name evidence="1" type="ORF">HMPREF1871_01200</name>
</gene>
<dbReference type="Proteomes" id="UP000070467">
    <property type="component" value="Unassembled WGS sequence"/>
</dbReference>
<proteinExistence type="predicted"/>
<dbReference type="EMBL" id="LSDB01000075">
    <property type="protein sequence ID" value="KXB55136.1"/>
    <property type="molecule type" value="Genomic_DNA"/>
</dbReference>
<evidence type="ECO:0000313" key="2">
    <source>
        <dbReference type="Proteomes" id="UP000070467"/>
    </source>
</evidence>
<evidence type="ECO:0000313" key="1">
    <source>
        <dbReference type="EMBL" id="KXB55136.1"/>
    </source>
</evidence>
<protein>
    <submittedName>
        <fullName evidence="1">Cof-like hydrolase</fullName>
    </submittedName>
</protein>
<accession>A0ABR5TKC1</accession>
<dbReference type="NCBIfam" id="TIGR00099">
    <property type="entry name" value="Cof-subfamily"/>
    <property type="match status" value="1"/>
</dbReference>
<sequence length="289" mass="32630">MIKLIASDMDGTLLNSEHFISDENVTAIKNAQKENIEFSIVTGRAYFETIDILKTNNIKASIIAMNGAISYDKKGEITNIFPLDKKNSLFIIKEAKKLNINFGVFNKNCFYLKNVKDYIDAFKNLIIDQGHTPNMKKITDEIKNRQKLGYIKEVTNPENYLDSKNNPVLKIDLMDDNSDKLIKLAKILKNNKEIFVTSSGSKNLEILSSKASKGKALEIYCKNKNISLNNLMAIGDNTNDLSMIEKAYYSVAMKNANSSLKQKAKFISDYDNNNSGVGRMIKKLINKKL</sequence>
<dbReference type="SFLD" id="SFLDS00003">
    <property type="entry name" value="Haloacid_Dehalogenase"/>
    <property type="match status" value="1"/>
</dbReference>
<dbReference type="InterPro" id="IPR036412">
    <property type="entry name" value="HAD-like_sf"/>
</dbReference>
<dbReference type="RefSeq" id="WP_066131079.1">
    <property type="nucleotide sequence ID" value="NZ_KQ959911.1"/>
</dbReference>
<dbReference type="InterPro" id="IPR006379">
    <property type="entry name" value="HAD-SF_hydro_IIB"/>
</dbReference>